<dbReference type="RefSeq" id="WP_054875625.1">
    <property type="nucleotide sequence ID" value="NZ_LKET01000035.1"/>
</dbReference>
<dbReference type="OrthoDB" id="9787351at2"/>
<gene>
    <name evidence="2" type="ORF">OXPF_25940</name>
</gene>
<comment type="caution">
    <text evidence="2">The sequence shown here is derived from an EMBL/GenBank/DDBJ whole genome shotgun (WGS) entry which is preliminary data.</text>
</comment>
<dbReference type="STRING" id="36849.OXPF_25940"/>
<dbReference type="InterPro" id="IPR012437">
    <property type="entry name" value="DUF1638"/>
</dbReference>
<keyword evidence="3" id="KW-1185">Reference proteome</keyword>
<proteinExistence type="predicted"/>
<protein>
    <recommendedName>
        <fullName evidence="1">DUF1638 domain-containing protein</fullName>
    </recommendedName>
</protein>
<name>A0A0P8WZ42_9CLOT</name>
<evidence type="ECO:0000259" key="1">
    <source>
        <dbReference type="Pfam" id="PF07796"/>
    </source>
</evidence>
<sequence>MKTIAVACKTLKSEIIHVIEEMNIDFPVIWIKSGLHNTPEKLSHALQDTLDTIDNVDNILMLYGNCGNSLIGLHHDKARIIIPNVSDCISLFLGGDKIKKQWDEKAVSYYLTKGYLESESNIWTDYTYCLNKYGEKRAKRVMEAMLKSYEKLRIIETGAYELQEILESTKQIASTLDLEHEVIKGSINILYKALKEEWDDDFIIVDPGVQIDYKHFGVMQA</sequence>
<organism evidence="2 3">
    <name type="scientific">Oxobacter pfennigii</name>
    <dbReference type="NCBI Taxonomy" id="36849"/>
    <lineage>
        <taxon>Bacteria</taxon>
        <taxon>Bacillati</taxon>
        <taxon>Bacillota</taxon>
        <taxon>Clostridia</taxon>
        <taxon>Eubacteriales</taxon>
        <taxon>Clostridiaceae</taxon>
        <taxon>Oxobacter</taxon>
    </lineage>
</organism>
<evidence type="ECO:0000313" key="2">
    <source>
        <dbReference type="EMBL" id="KPU43734.1"/>
    </source>
</evidence>
<dbReference type="AlphaFoldDB" id="A0A0P8WZ42"/>
<accession>A0A0P8WZ42</accession>
<evidence type="ECO:0000313" key="3">
    <source>
        <dbReference type="Proteomes" id="UP000050326"/>
    </source>
</evidence>
<feature type="domain" description="DUF1638" evidence="1">
    <location>
        <begin position="30"/>
        <end position="193"/>
    </location>
</feature>
<dbReference type="Proteomes" id="UP000050326">
    <property type="component" value="Unassembled WGS sequence"/>
</dbReference>
<dbReference type="EMBL" id="LKET01000035">
    <property type="protein sequence ID" value="KPU43734.1"/>
    <property type="molecule type" value="Genomic_DNA"/>
</dbReference>
<dbReference type="Pfam" id="PF07796">
    <property type="entry name" value="DUF1638"/>
    <property type="match status" value="1"/>
</dbReference>
<reference evidence="2 3" key="1">
    <citation type="submission" date="2015-09" db="EMBL/GenBank/DDBJ databases">
        <title>Genome sequence of Oxobacter pfennigii DSM 3222.</title>
        <authorList>
            <person name="Poehlein A."/>
            <person name="Bengelsdorf F.R."/>
            <person name="Schiel-Bengelsdorf B."/>
            <person name="Duerre P."/>
            <person name="Daniel R."/>
        </authorList>
    </citation>
    <scope>NUCLEOTIDE SEQUENCE [LARGE SCALE GENOMIC DNA]</scope>
    <source>
        <strain evidence="2 3">DSM 3222</strain>
    </source>
</reference>